<dbReference type="AlphaFoldDB" id="A0A9N8EHG3"/>
<sequence>MPCTSVLPRKPAPPQPPRKTQDPPVLPCRSHSPEQLVKNNRKALRSLKDNPLKAVRRKNSSDQPFLFLNAGAAPAIPSLPNRLFVSKSA</sequence>
<comment type="caution">
    <text evidence="3">The sequence shown here is derived from an EMBL/GenBank/DDBJ whole genome shotgun (WGS) entry which is preliminary data.</text>
</comment>
<evidence type="ECO:0000313" key="3">
    <source>
        <dbReference type="EMBL" id="CAB9521617.1"/>
    </source>
</evidence>
<keyword evidence="4" id="KW-1185">Reference proteome</keyword>
<proteinExistence type="predicted"/>
<evidence type="ECO:0000256" key="1">
    <source>
        <dbReference type="SAM" id="MobiDB-lite"/>
    </source>
</evidence>
<organism evidence="3 4">
    <name type="scientific">Seminavis robusta</name>
    <dbReference type="NCBI Taxonomy" id="568900"/>
    <lineage>
        <taxon>Eukaryota</taxon>
        <taxon>Sar</taxon>
        <taxon>Stramenopiles</taxon>
        <taxon>Ochrophyta</taxon>
        <taxon>Bacillariophyta</taxon>
        <taxon>Bacillariophyceae</taxon>
        <taxon>Bacillariophycidae</taxon>
        <taxon>Naviculales</taxon>
        <taxon>Naviculaceae</taxon>
        <taxon>Seminavis</taxon>
    </lineage>
</organism>
<protein>
    <submittedName>
        <fullName evidence="3">Uncharacterized protein</fullName>
    </submittedName>
</protein>
<dbReference type="EMBL" id="CAICTM010000411">
    <property type="protein sequence ID" value="CAB9509971.1"/>
    <property type="molecule type" value="Genomic_DNA"/>
</dbReference>
<reference evidence="3" key="1">
    <citation type="submission" date="2020-06" db="EMBL/GenBank/DDBJ databases">
        <authorList>
            <consortium name="Plant Systems Biology data submission"/>
        </authorList>
    </citation>
    <scope>NUCLEOTIDE SEQUENCE</scope>
    <source>
        <strain evidence="3">D6</strain>
    </source>
</reference>
<evidence type="ECO:0000313" key="2">
    <source>
        <dbReference type="EMBL" id="CAB9509971.1"/>
    </source>
</evidence>
<accession>A0A9N8EHG3</accession>
<dbReference type="Proteomes" id="UP001153069">
    <property type="component" value="Unassembled WGS sequence"/>
</dbReference>
<gene>
    <name evidence="3" type="ORF">SEMRO_1214_G253080.1</name>
    <name evidence="2" type="ORF">SEMRO_412_G138000.1</name>
</gene>
<evidence type="ECO:0000313" key="4">
    <source>
        <dbReference type="Proteomes" id="UP001153069"/>
    </source>
</evidence>
<feature type="region of interest" description="Disordered" evidence="1">
    <location>
        <begin position="1"/>
        <end position="62"/>
    </location>
</feature>
<dbReference type="EMBL" id="CAICTM010001212">
    <property type="protein sequence ID" value="CAB9521617.1"/>
    <property type="molecule type" value="Genomic_DNA"/>
</dbReference>
<name>A0A9N8EHG3_9STRA</name>